<organism evidence="1 2">
    <name type="scientific">Schinkia azotoformans MEV2011</name>
    <dbReference type="NCBI Taxonomy" id="1348973"/>
    <lineage>
        <taxon>Bacteria</taxon>
        <taxon>Bacillati</taxon>
        <taxon>Bacillota</taxon>
        <taxon>Bacilli</taxon>
        <taxon>Bacillales</taxon>
        <taxon>Bacillaceae</taxon>
        <taxon>Calidifontibacillus/Schinkia group</taxon>
        <taxon>Schinkia</taxon>
    </lineage>
</organism>
<evidence type="ECO:0000313" key="2">
    <source>
        <dbReference type="Proteomes" id="UP000027936"/>
    </source>
</evidence>
<dbReference type="AlphaFoldDB" id="A0A072NQ76"/>
<gene>
    <name evidence="1" type="ORF">M670_01172</name>
</gene>
<sequence>MSKQFKQSFLRGTLILILAGLVTRFLGFVNRIVVARIMGEEASDYI</sequence>
<dbReference type="EMBL" id="JJRY01000003">
    <property type="protein sequence ID" value="KEF39407.1"/>
    <property type="molecule type" value="Genomic_DNA"/>
</dbReference>
<reference evidence="1 2" key="1">
    <citation type="submission" date="2014-04" db="EMBL/GenBank/DDBJ databases">
        <title>Draft genome sequence of Bacillus azotoformans MEV2011, a (co-) denitrifying strain unable to grow in the presence of oxygen.</title>
        <authorList>
            <person name="Nielsen M."/>
            <person name="Schreiber L."/>
            <person name="Finster K."/>
            <person name="Schramm A."/>
        </authorList>
    </citation>
    <scope>NUCLEOTIDE SEQUENCE [LARGE SCALE GENOMIC DNA]</scope>
    <source>
        <strain evidence="1 2">MEV2011</strain>
    </source>
</reference>
<comment type="caution">
    <text evidence="1">The sequence shown here is derived from an EMBL/GenBank/DDBJ whole genome shotgun (WGS) entry which is preliminary data.</text>
</comment>
<dbReference type="Proteomes" id="UP000027936">
    <property type="component" value="Unassembled WGS sequence"/>
</dbReference>
<evidence type="ECO:0000313" key="1">
    <source>
        <dbReference type="EMBL" id="KEF39407.1"/>
    </source>
</evidence>
<protein>
    <submittedName>
        <fullName evidence="1">Polysaccharide biosynthesis protein</fullName>
    </submittedName>
</protein>
<proteinExistence type="predicted"/>
<accession>A0A072NQ76</accession>
<name>A0A072NQ76_SCHAZ</name>
<dbReference type="PATRIC" id="fig|1348973.3.peg.1145"/>